<dbReference type="SUPFAM" id="SSF52096">
    <property type="entry name" value="ClpP/crotonase"/>
    <property type="match status" value="1"/>
</dbReference>
<keyword evidence="3" id="KW-1185">Reference proteome</keyword>
<evidence type="ECO:0008006" key="4">
    <source>
        <dbReference type="Google" id="ProtNLM"/>
    </source>
</evidence>
<dbReference type="Proteomes" id="UP001595528">
    <property type="component" value="Unassembled WGS sequence"/>
</dbReference>
<feature type="compositionally biased region" description="Pro residues" evidence="1">
    <location>
        <begin position="69"/>
        <end position="80"/>
    </location>
</feature>
<dbReference type="Gene3D" id="3.90.226.10">
    <property type="entry name" value="2-enoyl-CoA Hydratase, Chain A, domain 1"/>
    <property type="match status" value="1"/>
</dbReference>
<name>A0ABV7KX89_9PROT</name>
<sequence length="300" mass="32500">MHATTDGDRPPASPAGGPLAWFRARPEGWLLRQIFRLMLAGTLAAVVLDAAGMLPAEAGLGSGADAGRPPFPAAPQPMPLERPGAGDHLRPYTPDMQPAAPDGRPARPRLPDGTPIAPPSLQRMEFSFRESPDGVPFILGRGDIAIGLAEELRRFDRAHDLRARYFVVVSNGGVTQEAEAMGRYIRDRDLKVIVPQDGWCLSACPLILAGGTTRVVYPEAWVGVHQAYLAADSRGSTAAAFSAGIDSVARSMRYLEEMAVDPLLWRLASETPPQEIYLLTAEELRDFRLATIVSDNIRMQ</sequence>
<evidence type="ECO:0000313" key="2">
    <source>
        <dbReference type="EMBL" id="MFC3226925.1"/>
    </source>
</evidence>
<gene>
    <name evidence="2" type="ORF">ACFOGJ_06775</name>
</gene>
<evidence type="ECO:0000256" key="1">
    <source>
        <dbReference type="SAM" id="MobiDB-lite"/>
    </source>
</evidence>
<dbReference type="EMBL" id="JBHRTR010000018">
    <property type="protein sequence ID" value="MFC3226925.1"/>
    <property type="molecule type" value="Genomic_DNA"/>
</dbReference>
<evidence type="ECO:0000313" key="3">
    <source>
        <dbReference type="Proteomes" id="UP001595528"/>
    </source>
</evidence>
<comment type="caution">
    <text evidence="2">The sequence shown here is derived from an EMBL/GenBank/DDBJ whole genome shotgun (WGS) entry which is preliminary data.</text>
</comment>
<feature type="region of interest" description="Disordered" evidence="1">
    <location>
        <begin position="65"/>
        <end position="110"/>
    </location>
</feature>
<dbReference type="InterPro" id="IPR029045">
    <property type="entry name" value="ClpP/crotonase-like_dom_sf"/>
</dbReference>
<accession>A0ABV7KX89</accession>
<protein>
    <recommendedName>
        <fullName evidence="4">Periplasmic protein-like protein</fullName>
    </recommendedName>
</protein>
<organism evidence="2 3">
    <name type="scientific">Marinibaculum pumilum</name>
    <dbReference type="NCBI Taxonomy" id="1766165"/>
    <lineage>
        <taxon>Bacteria</taxon>
        <taxon>Pseudomonadati</taxon>
        <taxon>Pseudomonadota</taxon>
        <taxon>Alphaproteobacteria</taxon>
        <taxon>Rhodospirillales</taxon>
        <taxon>Rhodospirillaceae</taxon>
        <taxon>Marinibaculum</taxon>
    </lineage>
</organism>
<dbReference type="RefSeq" id="WP_379899078.1">
    <property type="nucleotide sequence ID" value="NZ_JBHRTR010000018.1"/>
</dbReference>
<reference evidence="3" key="1">
    <citation type="journal article" date="2019" name="Int. J. Syst. Evol. Microbiol.">
        <title>The Global Catalogue of Microorganisms (GCM) 10K type strain sequencing project: providing services to taxonomists for standard genome sequencing and annotation.</title>
        <authorList>
            <consortium name="The Broad Institute Genomics Platform"/>
            <consortium name="The Broad Institute Genome Sequencing Center for Infectious Disease"/>
            <person name="Wu L."/>
            <person name="Ma J."/>
        </authorList>
    </citation>
    <scope>NUCLEOTIDE SEQUENCE [LARGE SCALE GENOMIC DNA]</scope>
    <source>
        <strain evidence="3">KCTC 42964</strain>
    </source>
</reference>
<proteinExistence type="predicted"/>